<name>A0A2W5XHE5_9CAUL</name>
<feature type="domain" description="Extensin-like C-terminal" evidence="1">
    <location>
        <begin position="69"/>
        <end position="237"/>
    </location>
</feature>
<dbReference type="AlphaFoldDB" id="A0A2W5XHE5"/>
<dbReference type="InterPro" id="IPR009683">
    <property type="entry name" value="Extensin-like_C"/>
</dbReference>
<dbReference type="RefSeq" id="WP_304272649.1">
    <property type="nucleotide sequence ID" value="NZ_QFQZ01000001.1"/>
</dbReference>
<gene>
    <name evidence="2" type="ORF">DI526_00335</name>
</gene>
<dbReference type="Pfam" id="PF06904">
    <property type="entry name" value="Extensin-like_C"/>
    <property type="match status" value="1"/>
</dbReference>
<evidence type="ECO:0000313" key="3">
    <source>
        <dbReference type="Proteomes" id="UP000249393"/>
    </source>
</evidence>
<evidence type="ECO:0000313" key="2">
    <source>
        <dbReference type="EMBL" id="PZR37381.1"/>
    </source>
</evidence>
<sequence>MKPVSPEALALAGLWTLLLEAVLAGLLLLILIDRIAPAQDLPWKPFSLNQPIGLATAGKLSRIASDPAACRAALREGGLSVVDQPERDEGFCSTRDTVRVSGKLSPAAPVMTCPMALRYALWERQVVAPAARERLGRPVVRVDHLGTYACRTIYGRPGERPSEHALANALDIAGFRLADGRRITVARDFRRDSDEGRFIRAVRDGACRVFGVVLSPDYNAAHADHLHLNPAGYSLCR</sequence>
<evidence type="ECO:0000259" key="1">
    <source>
        <dbReference type="Pfam" id="PF06904"/>
    </source>
</evidence>
<reference evidence="2 3" key="1">
    <citation type="submission" date="2017-08" db="EMBL/GenBank/DDBJ databases">
        <title>Infants hospitalized years apart are colonized by the same room-sourced microbial strains.</title>
        <authorList>
            <person name="Brooks B."/>
            <person name="Olm M.R."/>
            <person name="Firek B.A."/>
            <person name="Baker R."/>
            <person name="Thomas B.C."/>
            <person name="Morowitz M.J."/>
            <person name="Banfield J.F."/>
        </authorList>
    </citation>
    <scope>NUCLEOTIDE SEQUENCE [LARGE SCALE GENOMIC DNA]</scope>
    <source>
        <strain evidence="2">S2_003_000_R2_4</strain>
    </source>
</reference>
<proteinExistence type="predicted"/>
<comment type="caution">
    <text evidence="2">The sequence shown here is derived from an EMBL/GenBank/DDBJ whole genome shotgun (WGS) entry which is preliminary data.</text>
</comment>
<dbReference type="Proteomes" id="UP000249393">
    <property type="component" value="Unassembled WGS sequence"/>
</dbReference>
<accession>A0A2W5XHE5</accession>
<dbReference type="EMBL" id="QFQZ01000001">
    <property type="protein sequence ID" value="PZR37381.1"/>
    <property type="molecule type" value="Genomic_DNA"/>
</dbReference>
<organism evidence="2 3">
    <name type="scientific">Caulobacter segnis</name>
    <dbReference type="NCBI Taxonomy" id="88688"/>
    <lineage>
        <taxon>Bacteria</taxon>
        <taxon>Pseudomonadati</taxon>
        <taxon>Pseudomonadota</taxon>
        <taxon>Alphaproteobacteria</taxon>
        <taxon>Caulobacterales</taxon>
        <taxon>Caulobacteraceae</taxon>
        <taxon>Caulobacter</taxon>
    </lineage>
</organism>
<protein>
    <submittedName>
        <fullName evidence="2">Extensin family protein</fullName>
    </submittedName>
</protein>